<dbReference type="PANTHER" id="PTHR10098">
    <property type="entry name" value="RAPSYN-RELATED"/>
    <property type="match status" value="1"/>
</dbReference>
<keyword evidence="2" id="KW-0597">Phosphoprotein</keyword>
<proteinExistence type="predicted"/>
<gene>
    <name evidence="4" type="ORF">PCOR1329_LOCUS55129</name>
</gene>
<evidence type="ECO:0000259" key="3">
    <source>
        <dbReference type="PROSITE" id="PS50075"/>
    </source>
</evidence>
<dbReference type="SUPFAM" id="SSF47336">
    <property type="entry name" value="ACP-like"/>
    <property type="match status" value="1"/>
</dbReference>
<comment type="caution">
    <text evidence="4">The sequence shown here is derived from an EMBL/GenBank/DDBJ whole genome shotgun (WGS) entry which is preliminary data.</text>
</comment>
<feature type="domain" description="Carrier" evidence="3">
    <location>
        <begin position="795"/>
        <end position="870"/>
    </location>
</feature>
<dbReference type="EMBL" id="CAUYUJ010016751">
    <property type="protein sequence ID" value="CAK0868472.1"/>
    <property type="molecule type" value="Genomic_DNA"/>
</dbReference>
<dbReference type="InterPro" id="IPR011990">
    <property type="entry name" value="TPR-like_helical_dom_sf"/>
</dbReference>
<dbReference type="SMART" id="SM00823">
    <property type="entry name" value="PKS_PP"/>
    <property type="match status" value="1"/>
</dbReference>
<evidence type="ECO:0000313" key="5">
    <source>
        <dbReference type="Proteomes" id="UP001189429"/>
    </source>
</evidence>
<dbReference type="PROSITE" id="PS50075">
    <property type="entry name" value="CARRIER"/>
    <property type="match status" value="1"/>
</dbReference>
<dbReference type="Proteomes" id="UP001189429">
    <property type="component" value="Unassembled WGS sequence"/>
</dbReference>
<evidence type="ECO:0000313" key="4">
    <source>
        <dbReference type="EMBL" id="CAK0868472.1"/>
    </source>
</evidence>
<dbReference type="Pfam" id="PF00550">
    <property type="entry name" value="PP-binding"/>
    <property type="match status" value="1"/>
</dbReference>
<accession>A0ABN9V8M0</accession>
<keyword evidence="5" id="KW-1185">Reference proteome</keyword>
<evidence type="ECO:0000256" key="2">
    <source>
        <dbReference type="ARBA" id="ARBA00022553"/>
    </source>
</evidence>
<name>A0ABN9V8M0_9DINO</name>
<evidence type="ECO:0000256" key="1">
    <source>
        <dbReference type="ARBA" id="ARBA00022450"/>
    </source>
</evidence>
<dbReference type="InterPro" id="IPR009081">
    <property type="entry name" value="PP-bd_ACP"/>
</dbReference>
<dbReference type="Gene3D" id="1.25.40.10">
    <property type="entry name" value="Tetratricopeptide repeat domain"/>
    <property type="match status" value="4"/>
</dbReference>
<reference evidence="4" key="1">
    <citation type="submission" date="2023-10" db="EMBL/GenBank/DDBJ databases">
        <authorList>
            <person name="Chen Y."/>
            <person name="Shah S."/>
            <person name="Dougan E. K."/>
            <person name="Thang M."/>
            <person name="Chan C."/>
        </authorList>
    </citation>
    <scope>NUCLEOTIDE SEQUENCE [LARGE SCALE GENOMIC DNA]</scope>
</reference>
<dbReference type="SUPFAM" id="SSF48452">
    <property type="entry name" value="TPR-like"/>
    <property type="match status" value="3"/>
</dbReference>
<dbReference type="InterPro" id="IPR036736">
    <property type="entry name" value="ACP-like_sf"/>
</dbReference>
<dbReference type="InterPro" id="IPR020806">
    <property type="entry name" value="PKS_PP-bd"/>
</dbReference>
<sequence length="872" mass="90405">MVGLLGAPPLSEAPAGTISDGLASHYTSLADDAGAAAAVREAAMLLAVAEGHLEESEDHEEALRSAWGALRLFREAGDLHGVADASRAAVHSRRLRAREERCGPRGLQGRLVALEEARRRAEAELTAFKAARDRRGEACMLLSVAEVACDEGGPDRLQEALAVASEARALLREAGDDRGLALASLAVAACQVERCAATEAREAATEALQLFRRLGDKRRECRALHALSVAMSVGPLTAVTMEAGLQAARDAHQVAQELGARKIQAHELYFVAAWHLMMDKPQDALPPAKQAAELFGELRYGRGWQPLAQGAVVGALAGMGEQQKAVNVASNAVSSSQAQGDRRSQVIGLHALAAAHLAAPGPTGAAEALRVCGEGMELCQQLGELKWEAGMHHAAAQASLGLGRQGDAEAAAHDAAAMLQALGEQAERAVVLHTLVGALVEGGQPARALGVASQIRGAYRELGQRRAEAGALLLEAALQLHAGGADAAQEALELATEAQGAFMGEEDLAGEAATWGLIVWLRHTQGQQEEVLRALRTQRALLRRAGDAAAEAKALCSAAQLLAEGGDLDQAAGLSGEAARMARHAGAARTEAESLVLLAQCRLASLCQAADAAPPDQAGRVLCEGEGRALRPAREAAVLARSLPDSALLAAALSACAQVHVVMRRGTSAIGLARRACSLFRELGDAPRAAESLLLSAEGGFQCGSWQRAEEEAAEACSIFEEAGDQHGQDRVAQVLERRDAMATVATAGAVERGGAPLGVRHGGGAEALTAAGELAEAEAKPASPKEEPGLGLAVALKMTQTAALEAIGDTELAEDLDLDSPLMDLGLDSLASISFREDLVQASGLKLPSSLAFDYPSVLAVAAHMVELSRA</sequence>
<organism evidence="4 5">
    <name type="scientific">Prorocentrum cordatum</name>
    <dbReference type="NCBI Taxonomy" id="2364126"/>
    <lineage>
        <taxon>Eukaryota</taxon>
        <taxon>Sar</taxon>
        <taxon>Alveolata</taxon>
        <taxon>Dinophyceae</taxon>
        <taxon>Prorocentrales</taxon>
        <taxon>Prorocentraceae</taxon>
        <taxon>Prorocentrum</taxon>
    </lineage>
</organism>
<dbReference type="Gene3D" id="1.10.1200.10">
    <property type="entry name" value="ACP-like"/>
    <property type="match status" value="1"/>
</dbReference>
<protein>
    <recommendedName>
        <fullName evidence="3">Carrier domain-containing protein</fullName>
    </recommendedName>
</protein>
<keyword evidence="1" id="KW-0596">Phosphopantetheine</keyword>